<feature type="chain" id="PRO_5035457843" evidence="2">
    <location>
        <begin position="19"/>
        <end position="114"/>
    </location>
</feature>
<name>A0A8K0SGC9_9HYPO</name>
<evidence type="ECO:0000313" key="4">
    <source>
        <dbReference type="Proteomes" id="UP000813444"/>
    </source>
</evidence>
<dbReference type="Proteomes" id="UP000813444">
    <property type="component" value="Unassembled WGS sequence"/>
</dbReference>
<organism evidence="3 4">
    <name type="scientific">Stachybotrys elegans</name>
    <dbReference type="NCBI Taxonomy" id="80388"/>
    <lineage>
        <taxon>Eukaryota</taxon>
        <taxon>Fungi</taxon>
        <taxon>Dikarya</taxon>
        <taxon>Ascomycota</taxon>
        <taxon>Pezizomycotina</taxon>
        <taxon>Sordariomycetes</taxon>
        <taxon>Hypocreomycetidae</taxon>
        <taxon>Hypocreales</taxon>
        <taxon>Stachybotryaceae</taxon>
        <taxon>Stachybotrys</taxon>
    </lineage>
</organism>
<sequence length="114" mass="11329">MKASIMSMLAVAVLGVRAASTVSCNGCPESVSAEGIVSRTDAPSSSCTDPPLTVISSNTTLTRTSDTVPTGGMPGDVNETAGPTPTPVPGAGNTMGSSLVLPMAMAGFCIYYAI</sequence>
<keyword evidence="4" id="KW-1185">Reference proteome</keyword>
<dbReference type="EMBL" id="JAGPNK010000030">
    <property type="protein sequence ID" value="KAH7303645.1"/>
    <property type="molecule type" value="Genomic_DNA"/>
</dbReference>
<evidence type="ECO:0000256" key="2">
    <source>
        <dbReference type="SAM" id="SignalP"/>
    </source>
</evidence>
<evidence type="ECO:0000313" key="3">
    <source>
        <dbReference type="EMBL" id="KAH7303645.1"/>
    </source>
</evidence>
<accession>A0A8K0SGC9</accession>
<feature type="signal peptide" evidence="2">
    <location>
        <begin position="1"/>
        <end position="18"/>
    </location>
</feature>
<feature type="region of interest" description="Disordered" evidence="1">
    <location>
        <begin position="61"/>
        <end position="82"/>
    </location>
</feature>
<evidence type="ECO:0000256" key="1">
    <source>
        <dbReference type="SAM" id="MobiDB-lite"/>
    </source>
</evidence>
<reference evidence="3" key="1">
    <citation type="journal article" date="2021" name="Nat. Commun.">
        <title>Genetic determinants of endophytism in the Arabidopsis root mycobiome.</title>
        <authorList>
            <person name="Mesny F."/>
            <person name="Miyauchi S."/>
            <person name="Thiergart T."/>
            <person name="Pickel B."/>
            <person name="Atanasova L."/>
            <person name="Karlsson M."/>
            <person name="Huettel B."/>
            <person name="Barry K.W."/>
            <person name="Haridas S."/>
            <person name="Chen C."/>
            <person name="Bauer D."/>
            <person name="Andreopoulos W."/>
            <person name="Pangilinan J."/>
            <person name="LaButti K."/>
            <person name="Riley R."/>
            <person name="Lipzen A."/>
            <person name="Clum A."/>
            <person name="Drula E."/>
            <person name="Henrissat B."/>
            <person name="Kohler A."/>
            <person name="Grigoriev I.V."/>
            <person name="Martin F.M."/>
            <person name="Hacquard S."/>
        </authorList>
    </citation>
    <scope>NUCLEOTIDE SEQUENCE</scope>
    <source>
        <strain evidence="3">MPI-CAGE-CH-0235</strain>
    </source>
</reference>
<keyword evidence="2" id="KW-0732">Signal</keyword>
<protein>
    <submittedName>
        <fullName evidence="3">Uncharacterized protein</fullName>
    </submittedName>
</protein>
<gene>
    <name evidence="3" type="ORF">B0I35DRAFT_485012</name>
</gene>
<proteinExistence type="predicted"/>
<comment type="caution">
    <text evidence="3">The sequence shown here is derived from an EMBL/GenBank/DDBJ whole genome shotgun (WGS) entry which is preliminary data.</text>
</comment>
<dbReference type="AlphaFoldDB" id="A0A8K0SGC9"/>